<keyword evidence="1" id="KW-1133">Transmembrane helix</keyword>
<dbReference type="EMBL" id="VJXR01000076">
    <property type="protein sequence ID" value="TRW43555.1"/>
    <property type="molecule type" value="Genomic_DNA"/>
</dbReference>
<name>A0A552WLA6_9MICO</name>
<evidence type="ECO:0000256" key="1">
    <source>
        <dbReference type="SAM" id="Phobius"/>
    </source>
</evidence>
<feature type="transmembrane region" description="Helical" evidence="1">
    <location>
        <begin position="45"/>
        <end position="66"/>
    </location>
</feature>
<proteinExistence type="predicted"/>
<evidence type="ECO:0000313" key="3">
    <source>
        <dbReference type="Proteomes" id="UP000318693"/>
    </source>
</evidence>
<dbReference type="Proteomes" id="UP000318693">
    <property type="component" value="Unassembled WGS sequence"/>
</dbReference>
<accession>A0A552WLA6</accession>
<protein>
    <recommendedName>
        <fullName evidence="4">DUF998 domain-containing protein</fullName>
    </recommendedName>
</protein>
<dbReference type="AlphaFoldDB" id="A0A552WLA6"/>
<gene>
    <name evidence="2" type="ORF">FJ693_17185</name>
</gene>
<keyword evidence="1" id="KW-0472">Membrane</keyword>
<comment type="caution">
    <text evidence="2">The sequence shown here is derived from an EMBL/GenBank/DDBJ whole genome shotgun (WGS) entry which is preliminary data.</text>
</comment>
<feature type="transmembrane region" description="Helical" evidence="1">
    <location>
        <begin position="138"/>
        <end position="159"/>
    </location>
</feature>
<sequence length="204" mass="20865">MTRLTWAALVAATAVAVIALTDAITHGLTGEFSVFADGGPAWAEYVANATHGLLYALLVAVLVVHARRIDGGRAAVRWVRRVLIALLAMLAVPFLLGLAVPGDGPAWLLGVTTAGFVLGFPVSTVLGILLLRRPGMRLPAVLLTAVGGGLLLALLLAAMGSGFAHPAYAEALQFFGVALLGRAASTTPEAVPARTATNAVVTGR</sequence>
<keyword evidence="3" id="KW-1185">Reference proteome</keyword>
<keyword evidence="1" id="KW-0812">Transmembrane</keyword>
<reference evidence="2 3" key="1">
    <citation type="submission" date="2019-07" db="EMBL/GenBank/DDBJ databases">
        <title>Georgenia wutianyii sp. nov. and Georgenia *** sp. nov. isolated from plateau pika (Ochotona curzoniae) in the Qinghai-Tibet plateau of China.</title>
        <authorList>
            <person name="Tian Z."/>
        </authorList>
    </citation>
    <scope>NUCLEOTIDE SEQUENCE [LARGE SCALE GENOMIC DNA]</scope>
    <source>
        <strain evidence="2 3">Z446</strain>
    </source>
</reference>
<organism evidence="2 3">
    <name type="scientific">Georgenia yuyongxinii</name>
    <dbReference type="NCBI Taxonomy" id="2589797"/>
    <lineage>
        <taxon>Bacteria</taxon>
        <taxon>Bacillati</taxon>
        <taxon>Actinomycetota</taxon>
        <taxon>Actinomycetes</taxon>
        <taxon>Micrococcales</taxon>
        <taxon>Bogoriellaceae</taxon>
        <taxon>Georgenia</taxon>
    </lineage>
</organism>
<feature type="transmembrane region" description="Helical" evidence="1">
    <location>
        <begin position="106"/>
        <end position="131"/>
    </location>
</feature>
<feature type="transmembrane region" description="Helical" evidence="1">
    <location>
        <begin position="78"/>
        <end position="100"/>
    </location>
</feature>
<evidence type="ECO:0000313" key="2">
    <source>
        <dbReference type="EMBL" id="TRW43555.1"/>
    </source>
</evidence>
<dbReference type="RefSeq" id="WP_143419688.1">
    <property type="nucleotide sequence ID" value="NZ_VJXR01000076.1"/>
</dbReference>
<evidence type="ECO:0008006" key="4">
    <source>
        <dbReference type="Google" id="ProtNLM"/>
    </source>
</evidence>